<feature type="domain" description="Tc1-like transposase DDE" evidence="2">
    <location>
        <begin position="180"/>
        <end position="299"/>
    </location>
</feature>
<dbReference type="Pfam" id="PF13358">
    <property type="entry name" value="DDE_3"/>
    <property type="match status" value="1"/>
</dbReference>
<accession>A0ABT4I5C6</accession>
<reference evidence="4" key="1">
    <citation type="submission" date="2022-10" db="EMBL/GenBank/DDBJ databases">
        <title>Genome sequence of Actinomyces israelii ATCC 10048.</title>
        <authorList>
            <person name="Watt R.M."/>
            <person name="Tong W.M."/>
        </authorList>
    </citation>
    <scope>NUCLEOTIDE SEQUENCE</scope>
    <source>
        <strain evidence="4">ATCC 10048</strain>
    </source>
</reference>
<dbReference type="InterPro" id="IPR025959">
    <property type="entry name" value="Winged_HTH_dom"/>
</dbReference>
<dbReference type="InterPro" id="IPR047655">
    <property type="entry name" value="Transpos_IS630-like"/>
</dbReference>
<name>A0ABT4I5C6_9ACTO</name>
<dbReference type="Pfam" id="PF13592">
    <property type="entry name" value="HTH_33"/>
    <property type="match status" value="1"/>
</dbReference>
<dbReference type="Gene3D" id="3.30.420.10">
    <property type="entry name" value="Ribonuclease H-like superfamily/Ribonuclease H"/>
    <property type="match status" value="1"/>
</dbReference>
<feature type="domain" description="Winged helix-turn helix" evidence="3">
    <location>
        <begin position="108"/>
        <end position="163"/>
    </location>
</feature>
<comment type="caution">
    <text evidence="4">The sequence shown here is derived from an EMBL/GenBank/DDBJ whole genome shotgun (WGS) entry which is preliminary data.</text>
</comment>
<evidence type="ECO:0000313" key="4">
    <source>
        <dbReference type="EMBL" id="MCZ0856941.1"/>
    </source>
</evidence>
<dbReference type="InterPro" id="IPR038717">
    <property type="entry name" value="Tc1-like_DDE_dom"/>
</dbReference>
<dbReference type="EMBL" id="JAPTMY010000004">
    <property type="protein sequence ID" value="MCZ0856941.1"/>
    <property type="molecule type" value="Genomic_DNA"/>
</dbReference>
<proteinExistence type="predicted"/>
<evidence type="ECO:0000313" key="5">
    <source>
        <dbReference type="Proteomes" id="UP001072034"/>
    </source>
</evidence>
<evidence type="ECO:0000259" key="3">
    <source>
        <dbReference type="Pfam" id="PF13592"/>
    </source>
</evidence>
<feature type="region of interest" description="Disordered" evidence="1">
    <location>
        <begin position="294"/>
        <end position="325"/>
    </location>
</feature>
<keyword evidence="5" id="KW-1185">Reference proteome</keyword>
<organism evidence="4 5">
    <name type="scientific">Actinomyces israelii</name>
    <dbReference type="NCBI Taxonomy" id="1659"/>
    <lineage>
        <taxon>Bacteria</taxon>
        <taxon>Bacillati</taxon>
        <taxon>Actinomycetota</taxon>
        <taxon>Actinomycetes</taxon>
        <taxon>Actinomycetales</taxon>
        <taxon>Actinomycetaceae</taxon>
        <taxon>Actinomyces</taxon>
    </lineage>
</organism>
<protein>
    <submittedName>
        <fullName evidence="4">IS630 family transposase</fullName>
    </submittedName>
</protein>
<dbReference type="Proteomes" id="UP001072034">
    <property type="component" value="Unassembled WGS sequence"/>
</dbReference>
<dbReference type="InterPro" id="IPR036397">
    <property type="entry name" value="RNaseH_sf"/>
</dbReference>
<dbReference type="RefSeq" id="WP_268916626.1">
    <property type="nucleotide sequence ID" value="NZ_JAPTMY010000004.1"/>
</dbReference>
<evidence type="ECO:0000259" key="2">
    <source>
        <dbReference type="Pfam" id="PF13358"/>
    </source>
</evidence>
<dbReference type="NCBIfam" id="NF033545">
    <property type="entry name" value="transpos_IS630"/>
    <property type="match status" value="1"/>
</dbReference>
<sequence>MQIDMTNEERDILIRWKKRSDTCRLVRVKAEAIVYAARGVGLDIIAEMVERAEGTVREWLSEWRRYRLSSVVTGHAGNENAAKLKRAQKEELEEILRKPPSEAGVKAGFWDVPALKDVVQIKFGVEYRSESSYRLLMHFLGMSFKLPDPFDKRRDEKAIAKRMAEIRRQVADLLQDGWEVYTVDEVRVEHEAETRRMWLPKGKRTKLYVDRKKASRSFFGALSLTTKKMKIYPIQGNQNAEQITLMMDRLQRETDEGKKIAVVLDNARFHHAKALTDLYAPGRALERITPIYMPPYAPDPGSHRTRLERRQEQYRQPPARHPGEHLRGLHRLHHQPHLRLRLRAPPNHTTPHRPCLIPAIPPQRVPISPTPT</sequence>
<evidence type="ECO:0000256" key="1">
    <source>
        <dbReference type="SAM" id="MobiDB-lite"/>
    </source>
</evidence>
<gene>
    <name evidence="4" type="ORF">OHJ16_02585</name>
</gene>